<dbReference type="InterPro" id="IPR050902">
    <property type="entry name" value="ABC_Transporter_SBP"/>
</dbReference>
<dbReference type="EMBL" id="NDXW01000001">
    <property type="protein sequence ID" value="RDH44831.1"/>
    <property type="molecule type" value="Genomic_DNA"/>
</dbReference>
<dbReference type="CDD" id="cd01144">
    <property type="entry name" value="BtuF"/>
    <property type="match status" value="1"/>
</dbReference>
<keyword evidence="1" id="KW-0732">Signal</keyword>
<dbReference type="NCBIfam" id="NF038402">
    <property type="entry name" value="TroA_like"/>
    <property type="match status" value="1"/>
</dbReference>
<comment type="caution">
    <text evidence="3">The sequence shown here is derived from an EMBL/GenBank/DDBJ whole genome shotgun (WGS) entry which is preliminary data.</text>
</comment>
<dbReference type="PANTHER" id="PTHR30535">
    <property type="entry name" value="VITAMIN B12-BINDING PROTEIN"/>
    <property type="match status" value="1"/>
</dbReference>
<feature type="domain" description="Fe/B12 periplasmic-binding" evidence="2">
    <location>
        <begin position="46"/>
        <end position="295"/>
    </location>
</feature>
<evidence type="ECO:0000259" key="2">
    <source>
        <dbReference type="PROSITE" id="PS50983"/>
    </source>
</evidence>
<dbReference type="InterPro" id="IPR054828">
    <property type="entry name" value="Vit_B12_bind_prot"/>
</dbReference>
<dbReference type="PROSITE" id="PS50983">
    <property type="entry name" value="FE_B12_PBP"/>
    <property type="match status" value="1"/>
</dbReference>
<keyword evidence="4" id="KW-1185">Reference proteome</keyword>
<dbReference type="RefSeq" id="WP_094787901.1">
    <property type="nucleotide sequence ID" value="NZ_NDXW01000001.1"/>
</dbReference>
<dbReference type="PANTHER" id="PTHR30535:SF34">
    <property type="entry name" value="MOLYBDATE-BINDING PROTEIN MOLA"/>
    <property type="match status" value="1"/>
</dbReference>
<dbReference type="GO" id="GO:0071281">
    <property type="term" value="P:cellular response to iron ion"/>
    <property type="evidence" value="ECO:0007669"/>
    <property type="project" value="TreeGrafter"/>
</dbReference>
<protein>
    <submittedName>
        <fullName evidence="3">Cobalamin-binding protein</fullName>
    </submittedName>
</protein>
<sequence length="295" mass="32735">MAFSVTNYRLFKLHFSLLVWALLISFIPVSVAQGHDHSEVESTSLRVISLAPHITELLYAVGAGENIVGVIDGSDFPPDAQKKPIIGAYNLLNWEQIFAVQPQLIIAWGSGNKHLLGGKAEQLGIPIIFSEPKTLQAIEDELIRFGSITAHESEAKQAALAFKQRWQQLASQVKSKSLKQKVAILLNINPIQTLNGQHLTSEVVSLCGGENIFYDAKVIAPQVNFEALLAHQPDWLIVTDPLFLKQLTGRWKTLKAVQQKRIITVNPDHFLRQTPRILVAMETICQKLTGVKIGE</sequence>
<evidence type="ECO:0000313" key="3">
    <source>
        <dbReference type="EMBL" id="RDH44831.1"/>
    </source>
</evidence>
<evidence type="ECO:0000313" key="4">
    <source>
        <dbReference type="Proteomes" id="UP000257039"/>
    </source>
</evidence>
<dbReference type="SUPFAM" id="SSF53807">
    <property type="entry name" value="Helical backbone' metal receptor"/>
    <property type="match status" value="1"/>
</dbReference>
<name>A0A4V1INT3_9GAMM</name>
<evidence type="ECO:0000256" key="1">
    <source>
        <dbReference type="ARBA" id="ARBA00022729"/>
    </source>
</evidence>
<organism evidence="3 4">
    <name type="scientific">Zooshikella ganghwensis</name>
    <dbReference type="NCBI Taxonomy" id="202772"/>
    <lineage>
        <taxon>Bacteria</taxon>
        <taxon>Pseudomonadati</taxon>
        <taxon>Pseudomonadota</taxon>
        <taxon>Gammaproteobacteria</taxon>
        <taxon>Oceanospirillales</taxon>
        <taxon>Zooshikellaceae</taxon>
        <taxon>Zooshikella</taxon>
    </lineage>
</organism>
<dbReference type="Proteomes" id="UP000257039">
    <property type="component" value="Unassembled WGS sequence"/>
</dbReference>
<proteinExistence type="predicted"/>
<accession>A0A4V1INT3</accession>
<dbReference type="AlphaFoldDB" id="A0A4V1INT3"/>
<dbReference type="InterPro" id="IPR002491">
    <property type="entry name" value="ABC_transptr_periplasmic_BD"/>
</dbReference>
<reference evidence="3 4" key="1">
    <citation type="submission" date="2017-04" db="EMBL/GenBank/DDBJ databases">
        <title>Draft genome sequence of Zooshikella ganghwensis VG4 isolated from Red Sea sediments.</title>
        <authorList>
            <person name="Rehman Z."/>
            <person name="Alam I."/>
            <person name="Kamau A."/>
            <person name="Bajic V."/>
            <person name="Leiknes T."/>
        </authorList>
    </citation>
    <scope>NUCLEOTIDE SEQUENCE [LARGE SCALE GENOMIC DNA]</scope>
    <source>
        <strain evidence="3 4">VG4</strain>
    </source>
</reference>
<gene>
    <name evidence="3" type="ORF">B9G39_16100</name>
</gene>
<dbReference type="Gene3D" id="3.40.50.1980">
    <property type="entry name" value="Nitrogenase molybdenum iron protein domain"/>
    <property type="match status" value="2"/>
</dbReference>
<dbReference type="Pfam" id="PF01497">
    <property type="entry name" value="Peripla_BP_2"/>
    <property type="match status" value="1"/>
</dbReference>